<dbReference type="EMBL" id="JAVFKY010000005">
    <property type="protein sequence ID" value="KAK5576044.1"/>
    <property type="molecule type" value="Genomic_DNA"/>
</dbReference>
<feature type="region of interest" description="Disordered" evidence="4">
    <location>
        <begin position="1"/>
        <end position="36"/>
    </location>
</feature>
<dbReference type="GO" id="GO:0035145">
    <property type="term" value="C:exon-exon junction complex"/>
    <property type="evidence" value="ECO:0007669"/>
    <property type="project" value="InterPro"/>
</dbReference>
<evidence type="ECO:0000256" key="3">
    <source>
        <dbReference type="ARBA" id="ARBA00023242"/>
    </source>
</evidence>
<keyword evidence="6" id="KW-1185">Reference proteome</keyword>
<comment type="similarity">
    <text evidence="2">Belongs to the mago nashi family.</text>
</comment>
<evidence type="ECO:0000313" key="5">
    <source>
        <dbReference type="EMBL" id="KAK5576044.1"/>
    </source>
</evidence>
<gene>
    <name evidence="5" type="ORF">RB653_007182</name>
</gene>
<proteinExistence type="inferred from homology"/>
<evidence type="ECO:0000256" key="4">
    <source>
        <dbReference type="SAM" id="MobiDB-lite"/>
    </source>
</evidence>
<dbReference type="InterPro" id="IPR004023">
    <property type="entry name" value="Mago_nashi"/>
</dbReference>
<reference evidence="5 6" key="1">
    <citation type="submission" date="2023-11" db="EMBL/GenBank/DDBJ databases">
        <title>Dfirmibasis_genome.</title>
        <authorList>
            <person name="Edelbroek B."/>
            <person name="Kjellin J."/>
            <person name="Jerlstrom-Hultqvist J."/>
            <person name="Soderbom F."/>
        </authorList>
    </citation>
    <scope>NUCLEOTIDE SEQUENCE [LARGE SCALE GENOMIC DNA]</scope>
    <source>
        <strain evidence="5 6">TNS-C-14</strain>
    </source>
</reference>
<dbReference type="GO" id="GO:0008380">
    <property type="term" value="P:RNA splicing"/>
    <property type="evidence" value="ECO:0007669"/>
    <property type="project" value="InterPro"/>
</dbReference>
<feature type="compositionally biased region" description="Basic and acidic residues" evidence="4">
    <location>
        <begin position="1"/>
        <end position="10"/>
    </location>
</feature>
<dbReference type="Pfam" id="PF02792">
    <property type="entry name" value="Mago_nashi"/>
    <property type="match status" value="1"/>
</dbReference>
<comment type="caution">
    <text evidence="5">The sequence shown here is derived from an EMBL/GenBank/DDBJ whole genome shotgun (WGS) entry which is preliminary data.</text>
</comment>
<dbReference type="FunFam" id="3.30.1560.10:FF:000001">
    <property type="entry name" value="Protein mago nashi homolog"/>
    <property type="match status" value="1"/>
</dbReference>
<protein>
    <submittedName>
        <fullName evidence="5">Uncharacterized protein</fullName>
    </submittedName>
</protein>
<accession>A0AAN7TN69</accession>
<sequence>MSDVETKIELATDTAMDITTPEKNKTPTSESQTTEDILKTETQKQKDDFYLRYYVGHKGKYGHEFLEFEFRSGNKLRYANNSHYKSESLIRKEVCVSEGVISEIKKIILDSGIMLEDDKDWPEPDVVGKQELEIVFKDEHISFSTTKIGSLMDVEKCDDPEGLKVMFYLIQDLKCLVFSLIGLHFKIKPI</sequence>
<feature type="compositionally biased region" description="Polar residues" evidence="4">
    <location>
        <begin position="26"/>
        <end position="35"/>
    </location>
</feature>
<dbReference type="InterPro" id="IPR036605">
    <property type="entry name" value="Mago_nashi_sf"/>
</dbReference>
<evidence type="ECO:0000256" key="1">
    <source>
        <dbReference type="ARBA" id="ARBA00004123"/>
    </source>
</evidence>
<comment type="subcellular location">
    <subcellularLocation>
        <location evidence="1">Nucleus</location>
    </subcellularLocation>
</comment>
<dbReference type="PANTHER" id="PTHR12638">
    <property type="entry name" value="PROTEIN MAGO NASHI HOMOLOG"/>
    <property type="match status" value="1"/>
</dbReference>
<name>A0AAN7TN69_9MYCE</name>
<keyword evidence="3" id="KW-0539">Nucleus</keyword>
<evidence type="ECO:0000256" key="2">
    <source>
        <dbReference type="ARBA" id="ARBA00009270"/>
    </source>
</evidence>
<dbReference type="Proteomes" id="UP001344447">
    <property type="component" value="Unassembled WGS sequence"/>
</dbReference>
<dbReference type="AlphaFoldDB" id="A0AAN7TN69"/>
<dbReference type="Gene3D" id="3.30.1560.10">
    <property type="entry name" value="Mago nashi"/>
    <property type="match status" value="1"/>
</dbReference>
<dbReference type="PANTHER" id="PTHR12638:SF0">
    <property type="entry name" value="MAGO HOMOLOG, EXON JUNCTION COMPLEX SUBUNIT-RELATED"/>
    <property type="match status" value="1"/>
</dbReference>
<dbReference type="SUPFAM" id="SSF89817">
    <property type="entry name" value="Mago nashi protein"/>
    <property type="match status" value="1"/>
</dbReference>
<evidence type="ECO:0000313" key="6">
    <source>
        <dbReference type="Proteomes" id="UP001344447"/>
    </source>
</evidence>
<dbReference type="CDD" id="cd11295">
    <property type="entry name" value="Mago_nashi"/>
    <property type="match status" value="1"/>
</dbReference>
<organism evidence="5 6">
    <name type="scientific">Dictyostelium firmibasis</name>
    <dbReference type="NCBI Taxonomy" id="79012"/>
    <lineage>
        <taxon>Eukaryota</taxon>
        <taxon>Amoebozoa</taxon>
        <taxon>Evosea</taxon>
        <taxon>Eumycetozoa</taxon>
        <taxon>Dictyostelia</taxon>
        <taxon>Dictyosteliales</taxon>
        <taxon>Dictyosteliaceae</taxon>
        <taxon>Dictyostelium</taxon>
    </lineage>
</organism>